<reference evidence="3 4" key="1">
    <citation type="submission" date="2020-02" db="EMBL/GenBank/DDBJ databases">
        <title>Integrative conjugative elements (ICEs) and plasmids drive adaptation of Pseudomonas nitroreducens strain HBP1 to wastewater environment.</title>
        <authorList>
            <person name="Sentchilo V."/>
            <person name="Carraro N."/>
            <person name="Bertelli C."/>
            <person name="van der Meer J.R."/>
        </authorList>
    </citation>
    <scope>NUCLEOTIDE SEQUENCE [LARGE SCALE GENOMIC DNA]</scope>
    <source>
        <strain evidence="3 4">HBP1</strain>
    </source>
</reference>
<proteinExistence type="predicted"/>
<sequence length="252" mass="27728">MIFKKVLLSLLLLSELALAGASLGEQELNNALQARQTLQQLLSEQASETSPEAAAGLKSAALKAGFEMQRSLVSAAQSGHPVAQFYLAQLVDKQAIGNPKKREEYCQLIDKAAESGLLAAAVVQIYKCDDGFRKQDFGDREHHRMLSRLARMAEAKDANWRWYPLPLFMGMCVPPPERVSIPGSPIPIRPSRMTSYTEFQGEANLLVAILTIPTFGQVDEARSRIQKAQAQDCPGAEAFSEGLEKEIQSLKR</sequence>
<feature type="chain" id="PRO_5028977611" description="Sel1 repeat family protein" evidence="1">
    <location>
        <begin position="20"/>
        <end position="252"/>
    </location>
</feature>
<protein>
    <recommendedName>
        <fullName evidence="6">Sel1 repeat family protein</fullName>
    </recommendedName>
</protein>
<dbReference type="AlphaFoldDB" id="A0A6G6J204"/>
<organism evidence="3 4">
    <name type="scientific">Pseudomonas nitroreducens</name>
    <dbReference type="NCBI Taxonomy" id="46680"/>
    <lineage>
        <taxon>Bacteria</taxon>
        <taxon>Pseudomonadati</taxon>
        <taxon>Pseudomonadota</taxon>
        <taxon>Gammaproteobacteria</taxon>
        <taxon>Pseudomonadales</taxon>
        <taxon>Pseudomonadaceae</taxon>
        <taxon>Pseudomonas</taxon>
    </lineage>
</organism>
<reference evidence="2 5" key="2">
    <citation type="submission" date="2020-11" db="EMBL/GenBank/DDBJ databases">
        <title>Enhanced detection system for hospital associated transmission using whole genome sequencing surveillance.</title>
        <authorList>
            <person name="Harrison L.H."/>
            <person name="Van Tyne D."/>
            <person name="Marsh J.W."/>
            <person name="Griffith M.P."/>
            <person name="Snyder D.J."/>
            <person name="Cooper V.S."/>
            <person name="Mustapha M."/>
        </authorList>
    </citation>
    <scope>NUCLEOTIDE SEQUENCE [LARGE SCALE GENOMIC DNA]</scope>
    <source>
        <strain evidence="2 5">PSA00705</strain>
    </source>
</reference>
<evidence type="ECO:0000313" key="4">
    <source>
        <dbReference type="Proteomes" id="UP000501063"/>
    </source>
</evidence>
<keyword evidence="1" id="KW-0732">Signal</keyword>
<evidence type="ECO:0008006" key="6">
    <source>
        <dbReference type="Google" id="ProtNLM"/>
    </source>
</evidence>
<keyword evidence="5" id="KW-1185">Reference proteome</keyword>
<evidence type="ECO:0000256" key="1">
    <source>
        <dbReference type="SAM" id="SignalP"/>
    </source>
</evidence>
<feature type="signal peptide" evidence="1">
    <location>
        <begin position="1"/>
        <end position="19"/>
    </location>
</feature>
<accession>A0A6G6J204</accession>
<name>A0A6G6J204_PSENT</name>
<evidence type="ECO:0000313" key="2">
    <source>
        <dbReference type="EMBL" id="MBG6286896.1"/>
    </source>
</evidence>
<gene>
    <name evidence="3" type="ORF">G5B91_24540</name>
    <name evidence="2" type="ORF">I5I61_05505</name>
</gene>
<dbReference type="Proteomes" id="UP000608450">
    <property type="component" value="Unassembled WGS sequence"/>
</dbReference>
<evidence type="ECO:0000313" key="5">
    <source>
        <dbReference type="Proteomes" id="UP000608450"/>
    </source>
</evidence>
<dbReference type="KEGG" id="pnt:G5B91_24540"/>
<dbReference type="EMBL" id="CP049140">
    <property type="protein sequence ID" value="QIE89257.1"/>
    <property type="molecule type" value="Genomic_DNA"/>
</dbReference>
<evidence type="ECO:0000313" key="3">
    <source>
        <dbReference type="EMBL" id="QIE89257.1"/>
    </source>
</evidence>
<dbReference type="Proteomes" id="UP000501063">
    <property type="component" value="Chromosome"/>
</dbReference>
<dbReference type="EMBL" id="JADTFC010000008">
    <property type="protein sequence ID" value="MBG6286896.1"/>
    <property type="molecule type" value="Genomic_DNA"/>
</dbReference>
<dbReference type="RefSeq" id="WP_024763359.1">
    <property type="nucleotide sequence ID" value="NZ_CP049140.1"/>
</dbReference>